<keyword evidence="2" id="KW-1185">Reference proteome</keyword>
<evidence type="ECO:0000313" key="1">
    <source>
        <dbReference type="EMBL" id="UYV75007.1"/>
    </source>
</evidence>
<sequence>MVSALVESGKKARVEMWFCKQGLVLTLPLRFREADDPYVARNVREIKGPPISASGEISLFGTKRIEKGAVKRCSREVEGKKVCRGPVEEVSIDKCQRRGVADSGQSSWRRRGEGISRAQLVPQWKEAGRPAEDLCVPRRHGSLGREVCLRSSGSTSTADTKILRGECEMILRMELKGRNHWKCSPLRAKHSQHLKFTVVQIHPKRNKGTEFFYNRSWRKGKRRKGACEDWLLNIHEDPNFLAKVITGDETWVYGYDPETKQQSSQWLPKNAPKLKKARMSKSKNKGSLGIVHYEFLQQGQTINQHRFYIVYGNPYERNDRKSGSRANGYFITITPQHTELFPWHVDNASSPVYALLAPNDFFFFPKMKSVLKGHRFDTINSIKEKSVSVLRGITSDEFSGCFRNWEKRMKHCIDSLGQYFEQY</sequence>
<name>A0ABY6L3G1_9ARAC</name>
<dbReference type="EMBL" id="CP092874">
    <property type="protein sequence ID" value="UYV75007.1"/>
    <property type="molecule type" value="Genomic_DNA"/>
</dbReference>
<dbReference type="PANTHER" id="PTHR46060">
    <property type="entry name" value="MARINER MOS1 TRANSPOSASE-LIKE PROTEIN"/>
    <property type="match status" value="1"/>
</dbReference>
<dbReference type="InterPro" id="IPR036397">
    <property type="entry name" value="RNaseH_sf"/>
</dbReference>
<gene>
    <name evidence="1" type="ORF">LAZ67_12002073</name>
</gene>
<accession>A0ABY6L3G1</accession>
<protein>
    <submittedName>
        <fullName evidence="1">Uncharacterized protein</fullName>
    </submittedName>
</protein>
<dbReference type="Gene3D" id="3.30.420.10">
    <property type="entry name" value="Ribonuclease H-like superfamily/Ribonuclease H"/>
    <property type="match status" value="1"/>
</dbReference>
<dbReference type="InterPro" id="IPR052709">
    <property type="entry name" value="Transposase-MT_Hybrid"/>
</dbReference>
<reference evidence="1 2" key="1">
    <citation type="submission" date="2022-01" db="EMBL/GenBank/DDBJ databases">
        <title>A chromosomal length assembly of Cordylochernes scorpioides.</title>
        <authorList>
            <person name="Zeh D."/>
            <person name="Zeh J."/>
        </authorList>
    </citation>
    <scope>NUCLEOTIDE SEQUENCE [LARGE SCALE GENOMIC DNA]</scope>
    <source>
        <strain evidence="1">IN4F17</strain>
        <tissue evidence="1">Whole Body</tissue>
    </source>
</reference>
<organism evidence="1 2">
    <name type="scientific">Cordylochernes scorpioides</name>
    <dbReference type="NCBI Taxonomy" id="51811"/>
    <lineage>
        <taxon>Eukaryota</taxon>
        <taxon>Metazoa</taxon>
        <taxon>Ecdysozoa</taxon>
        <taxon>Arthropoda</taxon>
        <taxon>Chelicerata</taxon>
        <taxon>Arachnida</taxon>
        <taxon>Pseudoscorpiones</taxon>
        <taxon>Cheliferoidea</taxon>
        <taxon>Chernetidae</taxon>
        <taxon>Cordylochernes</taxon>
    </lineage>
</organism>
<proteinExistence type="predicted"/>
<dbReference type="Proteomes" id="UP001235939">
    <property type="component" value="Chromosome 12"/>
</dbReference>
<dbReference type="PANTHER" id="PTHR46060:SF1">
    <property type="entry name" value="MARINER MOS1 TRANSPOSASE-LIKE PROTEIN"/>
    <property type="match status" value="1"/>
</dbReference>
<evidence type="ECO:0000313" key="2">
    <source>
        <dbReference type="Proteomes" id="UP001235939"/>
    </source>
</evidence>